<dbReference type="AlphaFoldDB" id="A0A3E2BJK0"/>
<proteinExistence type="predicted"/>
<sequence length="51" mass="5718">MATPFTHTFNCGRKSEFLIRENTGAETDLRKMAPGQAAMFPVDEMGAKRKK</sequence>
<reference evidence="1 2" key="1">
    <citation type="submission" date="2018-08" db="EMBL/GenBank/DDBJ databases">
        <title>Genome analysis of the thermophilic bacterium of the candidate phylum Aminicenantes from deep subsurface aquifer revealed its physiology and ecological role.</title>
        <authorList>
            <person name="Kadnikov V.V."/>
            <person name="Mardanov A.V."/>
            <person name="Beletsky A.V."/>
            <person name="Karnachuk O.V."/>
            <person name="Ravin N.V."/>
        </authorList>
    </citation>
    <scope>NUCLEOTIDE SEQUENCE [LARGE SCALE GENOMIC DNA]</scope>
    <source>
        <strain evidence="1">BY38</strain>
    </source>
</reference>
<evidence type="ECO:0000313" key="1">
    <source>
        <dbReference type="EMBL" id="RFT14921.1"/>
    </source>
</evidence>
<dbReference type="Proteomes" id="UP000257323">
    <property type="component" value="Unassembled WGS sequence"/>
</dbReference>
<gene>
    <name evidence="1" type="ORF">OP8BY_1431</name>
</gene>
<name>A0A3E2BJK0_9BACT</name>
<comment type="caution">
    <text evidence="1">The sequence shown here is derived from an EMBL/GenBank/DDBJ whole genome shotgun (WGS) entry which is preliminary data.</text>
</comment>
<evidence type="ECO:0000313" key="2">
    <source>
        <dbReference type="Proteomes" id="UP000257323"/>
    </source>
</evidence>
<protein>
    <submittedName>
        <fullName evidence="1">Uncharacterized protein</fullName>
    </submittedName>
</protein>
<organism evidence="1 2">
    <name type="scientific">Candidatus Saccharicenans subterraneus</name>
    <dbReference type="NCBI Taxonomy" id="2508984"/>
    <lineage>
        <taxon>Bacteria</taxon>
        <taxon>Candidatus Aminicenantota</taxon>
        <taxon>Candidatus Aminicenantia</taxon>
        <taxon>Candidatus Aminicenantales</taxon>
        <taxon>Candidatus Saccharicenantaceae</taxon>
        <taxon>Candidatus Saccharicenans</taxon>
    </lineage>
</organism>
<accession>A0A3E2BJK0</accession>
<dbReference type="EMBL" id="QUAH01000016">
    <property type="protein sequence ID" value="RFT14921.1"/>
    <property type="molecule type" value="Genomic_DNA"/>
</dbReference>